<dbReference type="InterPro" id="IPR048521">
    <property type="entry name" value="WipA_Phos"/>
</dbReference>
<name>A0A0W0YK43_9GAMM</name>
<feature type="domain" description="WipA-like phosphatase" evidence="1">
    <location>
        <begin position="99"/>
        <end position="333"/>
    </location>
</feature>
<protein>
    <recommendedName>
        <fullName evidence="1">WipA-like phosphatase domain-containing protein</fullName>
    </recommendedName>
</protein>
<proteinExistence type="predicted"/>
<dbReference type="eggNOG" id="COG1193">
    <property type="taxonomic scope" value="Bacteria"/>
</dbReference>
<gene>
    <name evidence="2" type="ORF">Lsha_2658</name>
</gene>
<dbReference type="EMBL" id="LNYW01000069">
    <property type="protein sequence ID" value="KTD57276.1"/>
    <property type="molecule type" value="Genomic_DNA"/>
</dbReference>
<evidence type="ECO:0000313" key="3">
    <source>
        <dbReference type="Proteomes" id="UP000054600"/>
    </source>
</evidence>
<dbReference type="PATRIC" id="fig|1122169.6.peg.3062"/>
<dbReference type="GO" id="GO:0016791">
    <property type="term" value="F:phosphatase activity"/>
    <property type="evidence" value="ECO:0007669"/>
    <property type="project" value="InterPro"/>
</dbReference>
<dbReference type="OrthoDB" id="5654315at2"/>
<dbReference type="Pfam" id="PF21663">
    <property type="entry name" value="WipA_Phos"/>
    <property type="match status" value="1"/>
</dbReference>
<accession>A0A0W0YK43</accession>
<dbReference type="STRING" id="1122169.Lsha_2658"/>
<dbReference type="AlphaFoldDB" id="A0A0W0YK43"/>
<organism evidence="2 3">
    <name type="scientific">Legionella shakespearei DSM 23087</name>
    <dbReference type="NCBI Taxonomy" id="1122169"/>
    <lineage>
        <taxon>Bacteria</taxon>
        <taxon>Pseudomonadati</taxon>
        <taxon>Pseudomonadota</taxon>
        <taxon>Gammaproteobacteria</taxon>
        <taxon>Legionellales</taxon>
        <taxon>Legionellaceae</taxon>
        <taxon>Legionella</taxon>
    </lineage>
</organism>
<keyword evidence="3" id="KW-1185">Reference proteome</keyword>
<dbReference type="Proteomes" id="UP000054600">
    <property type="component" value="Unassembled WGS sequence"/>
</dbReference>
<evidence type="ECO:0000313" key="2">
    <source>
        <dbReference type="EMBL" id="KTD57276.1"/>
    </source>
</evidence>
<sequence length="506" mass="57055">MTNNQHEADIYQCPLATPVDATQFTVGDLHANSMLFLYFLAEKGIVKISDAHYERLKNIYLKHPASAPDREPSEQPLASEDIIEFNQIIDGLEAGEKPLVRLIGDEICDRGQNDYFIFKILKKLKQSGIPYEILLSNHSIEFLIAYEYLIGNDVTNLGAPNINFSGQAKSLNNMRMLIQEGLITREEIDELVKDVYKPGLRLLSYSISGNDITLYSHAGIDLKTIRYMALKFRQYGVVYQDGSIEELARTIDAINEVFAEHVRLGMVHQLPVNLTLRPNAKDDPITFALWNREYSELKRNKQHKGYNVFYVHGHDSQEPTHENIINLDGVLAKGIAANIGDYTGRVFATNGGPLSGVANEIAEAKLHARHQVILNKIDAIFAELQNRIGKENQHNNTEALDKAGKLITALQKARDKYEEQLKNGIPYLKAGFQFKRKCEHAIEDVRTVLERDLGWGDFLTNLLKTLMNVVIQVFTSNPNALFTANRSKAAVALDQMEVDLNLKHSP</sequence>
<evidence type="ECO:0000259" key="1">
    <source>
        <dbReference type="Pfam" id="PF21663"/>
    </source>
</evidence>
<dbReference type="NCBIfam" id="NF043030">
    <property type="entry name" value="T4SS_Wip"/>
    <property type="match status" value="1"/>
</dbReference>
<reference evidence="2 3" key="1">
    <citation type="submission" date="2015-11" db="EMBL/GenBank/DDBJ databases">
        <title>Genomic analysis of 38 Legionella species identifies large and diverse effector repertoires.</title>
        <authorList>
            <person name="Burstein D."/>
            <person name="Amaro F."/>
            <person name="Zusman T."/>
            <person name="Lifshitz Z."/>
            <person name="Cohen O."/>
            <person name="Gilbert J.A."/>
            <person name="Pupko T."/>
            <person name="Shuman H.A."/>
            <person name="Segal G."/>
        </authorList>
    </citation>
    <scope>NUCLEOTIDE SEQUENCE [LARGE SCALE GENOMIC DNA]</scope>
    <source>
        <strain evidence="2 3">ATCC 49655</strain>
    </source>
</reference>
<comment type="caution">
    <text evidence="2">The sequence shown here is derived from an EMBL/GenBank/DDBJ whole genome shotgun (WGS) entry which is preliminary data.</text>
</comment>
<dbReference type="RefSeq" id="WP_018577187.1">
    <property type="nucleotide sequence ID" value="NZ_KB892396.1"/>
</dbReference>